<sequence>MWNMKFGRDWLRLGWAVVEIPDGFLLVLAGFDLSVGWTMAGWKRKRVEAAGHMGELRLPRMSRGLAKLFPECSEALGDRCDLRLPRTRPEGKMISLALGVVGSRWCEVQTSTFPRLSTERKIPHERGPFVAGVVLGKPKWIVQCDQGSFLWSLRSLGLVGADLVH</sequence>
<comment type="caution">
    <text evidence="2">The sequence shown here is derived from an EMBL/GenBank/DDBJ whole genome shotgun (WGS) entry which is preliminary data.</text>
</comment>
<gene>
    <name evidence="2" type="ORF">CRG98_007650</name>
</gene>
<dbReference type="Proteomes" id="UP000233551">
    <property type="component" value="Unassembled WGS sequence"/>
</dbReference>
<keyword evidence="3" id="KW-1185">Reference proteome</keyword>
<name>A0A2I0KU04_PUNGR</name>
<protein>
    <submittedName>
        <fullName evidence="2">Uncharacterized protein</fullName>
    </submittedName>
</protein>
<evidence type="ECO:0000256" key="1">
    <source>
        <dbReference type="SAM" id="Phobius"/>
    </source>
</evidence>
<keyword evidence="1" id="KW-1133">Transmembrane helix</keyword>
<dbReference type="EMBL" id="PGOL01000346">
    <property type="protein sequence ID" value="PKI71967.1"/>
    <property type="molecule type" value="Genomic_DNA"/>
</dbReference>
<feature type="transmembrane region" description="Helical" evidence="1">
    <location>
        <begin position="20"/>
        <end position="40"/>
    </location>
</feature>
<evidence type="ECO:0000313" key="3">
    <source>
        <dbReference type="Proteomes" id="UP000233551"/>
    </source>
</evidence>
<keyword evidence="1" id="KW-0812">Transmembrane</keyword>
<accession>A0A2I0KU04</accession>
<proteinExistence type="predicted"/>
<keyword evidence="1" id="KW-0472">Membrane</keyword>
<evidence type="ECO:0000313" key="2">
    <source>
        <dbReference type="EMBL" id="PKI71967.1"/>
    </source>
</evidence>
<reference evidence="2 3" key="1">
    <citation type="submission" date="2017-11" db="EMBL/GenBank/DDBJ databases">
        <title>De-novo sequencing of pomegranate (Punica granatum L.) genome.</title>
        <authorList>
            <person name="Akparov Z."/>
            <person name="Amiraslanov A."/>
            <person name="Hajiyeva S."/>
            <person name="Abbasov M."/>
            <person name="Kaur K."/>
            <person name="Hamwieh A."/>
            <person name="Solovyev V."/>
            <person name="Salamov A."/>
            <person name="Braich B."/>
            <person name="Kosarev P."/>
            <person name="Mahmoud A."/>
            <person name="Hajiyev E."/>
            <person name="Babayeva S."/>
            <person name="Izzatullayeva V."/>
            <person name="Mammadov A."/>
            <person name="Mammadov A."/>
            <person name="Sharifova S."/>
            <person name="Ojaghi J."/>
            <person name="Eynullazada K."/>
            <person name="Bayramov B."/>
            <person name="Abdulazimova A."/>
            <person name="Shahmuradov I."/>
        </authorList>
    </citation>
    <scope>NUCLEOTIDE SEQUENCE [LARGE SCALE GENOMIC DNA]</scope>
    <source>
        <strain evidence="3">cv. AG2017</strain>
        <tissue evidence="2">Leaf</tissue>
    </source>
</reference>
<dbReference type="AlphaFoldDB" id="A0A2I0KU04"/>
<organism evidence="2 3">
    <name type="scientific">Punica granatum</name>
    <name type="common">Pomegranate</name>
    <dbReference type="NCBI Taxonomy" id="22663"/>
    <lineage>
        <taxon>Eukaryota</taxon>
        <taxon>Viridiplantae</taxon>
        <taxon>Streptophyta</taxon>
        <taxon>Embryophyta</taxon>
        <taxon>Tracheophyta</taxon>
        <taxon>Spermatophyta</taxon>
        <taxon>Magnoliopsida</taxon>
        <taxon>eudicotyledons</taxon>
        <taxon>Gunneridae</taxon>
        <taxon>Pentapetalae</taxon>
        <taxon>rosids</taxon>
        <taxon>malvids</taxon>
        <taxon>Myrtales</taxon>
        <taxon>Lythraceae</taxon>
        <taxon>Punica</taxon>
    </lineage>
</organism>